<dbReference type="SUPFAM" id="SSF56112">
    <property type="entry name" value="Protein kinase-like (PK-like)"/>
    <property type="match status" value="1"/>
</dbReference>
<accession>A0A6J4R954</accession>
<dbReference type="CDD" id="cd14014">
    <property type="entry name" value="STKc_PknB_like"/>
    <property type="match status" value="1"/>
</dbReference>
<dbReference type="Gene3D" id="3.30.200.20">
    <property type="entry name" value="Phosphorylase Kinase, domain 1"/>
    <property type="match status" value="1"/>
</dbReference>
<evidence type="ECO:0000256" key="4">
    <source>
        <dbReference type="ARBA" id="ARBA00022741"/>
    </source>
</evidence>
<dbReference type="AlphaFoldDB" id="A0A6J4R954"/>
<feature type="transmembrane region" description="Helical" evidence="7">
    <location>
        <begin position="512"/>
        <end position="530"/>
    </location>
</feature>
<keyword evidence="7" id="KW-1133">Transmembrane helix</keyword>
<organism evidence="9">
    <name type="scientific">uncultured Rubrobacteraceae bacterium</name>
    <dbReference type="NCBI Taxonomy" id="349277"/>
    <lineage>
        <taxon>Bacteria</taxon>
        <taxon>Bacillati</taxon>
        <taxon>Actinomycetota</taxon>
        <taxon>Rubrobacteria</taxon>
        <taxon>Rubrobacterales</taxon>
        <taxon>Rubrobacteraceae</taxon>
        <taxon>environmental samples</taxon>
    </lineage>
</organism>
<protein>
    <recommendedName>
        <fullName evidence="1">non-specific serine/threonine protein kinase</fullName>
        <ecNumber evidence="1">2.7.11.1</ecNumber>
    </recommendedName>
</protein>
<proteinExistence type="predicted"/>
<evidence type="ECO:0000256" key="5">
    <source>
        <dbReference type="ARBA" id="ARBA00022777"/>
    </source>
</evidence>
<reference evidence="9" key="1">
    <citation type="submission" date="2020-02" db="EMBL/GenBank/DDBJ databases">
        <authorList>
            <person name="Meier V. D."/>
        </authorList>
    </citation>
    <scope>NUCLEOTIDE SEQUENCE</scope>
    <source>
        <strain evidence="9">AVDCRST_MAG14</strain>
    </source>
</reference>
<feature type="transmembrane region" description="Helical" evidence="7">
    <location>
        <begin position="402"/>
        <end position="420"/>
    </location>
</feature>
<dbReference type="InterPro" id="IPR000719">
    <property type="entry name" value="Prot_kinase_dom"/>
</dbReference>
<feature type="transmembrane region" description="Helical" evidence="7">
    <location>
        <begin position="374"/>
        <end position="395"/>
    </location>
</feature>
<gene>
    <name evidence="9" type="ORF">AVDCRST_MAG14-2186</name>
</gene>
<keyword evidence="5" id="KW-0418">Kinase</keyword>
<evidence type="ECO:0000256" key="3">
    <source>
        <dbReference type="ARBA" id="ARBA00022679"/>
    </source>
</evidence>
<dbReference type="PROSITE" id="PS50011">
    <property type="entry name" value="PROTEIN_KINASE_DOM"/>
    <property type="match status" value="1"/>
</dbReference>
<evidence type="ECO:0000256" key="1">
    <source>
        <dbReference type="ARBA" id="ARBA00012513"/>
    </source>
</evidence>
<evidence type="ECO:0000313" key="9">
    <source>
        <dbReference type="EMBL" id="CAA9459124.1"/>
    </source>
</evidence>
<name>A0A6J4R954_9ACTN</name>
<keyword evidence="7" id="KW-0812">Transmembrane</keyword>
<sequence length="535" mass="55713">MVETRYIGGRDPGQGCYALAEMVGRGGFGTVWRAHPVDDSRKGFLRGFGGGAQEVAVKVIPVYSAKERSRALREGQIAQALKHPNIVETKEIIPGDLEVYLVTEFVRGVPLDVAAKHYDIHEVIDALAEILEALSYAHSQGIIHRDIKPQNALVDDRGRVKLTDFGVAYRAGDTRLTQIGYAVGTPGYIAPEIMEGEDPTELTDIYAVGATARSLLAYQPDEPPRRLLEFVNRATSPNPAHRPRSADAALKLLTGRRESTGATRDITKKSREPLNGRYANQALRVVNGLVAGWLGYLGAGLVLDGAESLGIAAGFGVLGYLLPRLGALGVIIALAVALARSQQAGFGAVLLLPAVGALWVATGSVSGGMRRLPLGPLLAIPLAAYGLGAGLPLLLGALMRPLGAALSAAAAAFSLIAYDLARGDGIIPYLGLELGNLPAAAGPLALLETGEALLRAYPTLALLAALWGAMAAVISAAEWLGFPFVGLVLAVVGGVLGYALAISSTPDSLSQAMTSLGLAAIIYGLVKYLGSGVVG</sequence>
<feature type="transmembrane region" description="Helical" evidence="7">
    <location>
        <begin position="344"/>
        <end position="362"/>
    </location>
</feature>
<keyword evidence="3" id="KW-0808">Transferase</keyword>
<feature type="transmembrane region" description="Helical" evidence="7">
    <location>
        <begin position="454"/>
        <end position="474"/>
    </location>
</feature>
<dbReference type="PANTHER" id="PTHR43289:SF6">
    <property type="entry name" value="SERINE_THREONINE-PROTEIN KINASE NEKL-3"/>
    <property type="match status" value="1"/>
</dbReference>
<keyword evidence="4" id="KW-0547">Nucleotide-binding</keyword>
<dbReference type="EMBL" id="CADCVG010000086">
    <property type="protein sequence ID" value="CAA9459124.1"/>
    <property type="molecule type" value="Genomic_DNA"/>
</dbReference>
<evidence type="ECO:0000256" key="7">
    <source>
        <dbReference type="SAM" id="Phobius"/>
    </source>
</evidence>
<keyword evidence="6" id="KW-0067">ATP-binding</keyword>
<dbReference type="Gene3D" id="1.10.510.10">
    <property type="entry name" value="Transferase(Phosphotransferase) domain 1"/>
    <property type="match status" value="1"/>
</dbReference>
<evidence type="ECO:0000259" key="8">
    <source>
        <dbReference type="PROSITE" id="PS50011"/>
    </source>
</evidence>
<feature type="domain" description="Protein kinase" evidence="8">
    <location>
        <begin position="17"/>
        <end position="283"/>
    </location>
</feature>
<dbReference type="PANTHER" id="PTHR43289">
    <property type="entry name" value="MITOGEN-ACTIVATED PROTEIN KINASE KINASE KINASE 20-RELATED"/>
    <property type="match status" value="1"/>
</dbReference>
<feature type="transmembrane region" description="Helical" evidence="7">
    <location>
        <begin position="480"/>
        <end position="500"/>
    </location>
</feature>
<dbReference type="GO" id="GO:0005524">
    <property type="term" value="F:ATP binding"/>
    <property type="evidence" value="ECO:0007669"/>
    <property type="project" value="UniProtKB-KW"/>
</dbReference>
<keyword evidence="2" id="KW-0723">Serine/threonine-protein kinase</keyword>
<keyword evidence="7" id="KW-0472">Membrane</keyword>
<evidence type="ECO:0000256" key="6">
    <source>
        <dbReference type="ARBA" id="ARBA00022840"/>
    </source>
</evidence>
<dbReference type="GO" id="GO:0004674">
    <property type="term" value="F:protein serine/threonine kinase activity"/>
    <property type="evidence" value="ECO:0007669"/>
    <property type="project" value="UniProtKB-KW"/>
</dbReference>
<feature type="transmembrane region" description="Helical" evidence="7">
    <location>
        <begin position="309"/>
        <end position="337"/>
    </location>
</feature>
<dbReference type="SMART" id="SM00220">
    <property type="entry name" value="S_TKc"/>
    <property type="match status" value="1"/>
</dbReference>
<feature type="transmembrane region" description="Helical" evidence="7">
    <location>
        <begin position="285"/>
        <end position="303"/>
    </location>
</feature>
<dbReference type="EC" id="2.7.11.1" evidence="1"/>
<evidence type="ECO:0000256" key="2">
    <source>
        <dbReference type="ARBA" id="ARBA00022527"/>
    </source>
</evidence>
<dbReference type="Pfam" id="PF00069">
    <property type="entry name" value="Pkinase"/>
    <property type="match status" value="1"/>
</dbReference>
<dbReference type="InterPro" id="IPR011009">
    <property type="entry name" value="Kinase-like_dom_sf"/>
</dbReference>